<keyword evidence="2 6" id="KW-0812">Transmembrane</keyword>
<sequence>MSDLFRSAFSRAVYSTVFFTVAASSAMVHAQQVPAQTPVATVETPAVEKPTSNEKPAFIIDTLSTPVRSGPGNEYRSIATVGAGENVTYIGQNPANGFIKIRDNAGNEGWLSGEYITYTASPKSSLESLKQQLSQQEMIAAAFEQERSTLQAAVTTAETARDAAIAEAELAKQTTVALTKQLAEQNPPLAQNKMVIGGGILAAGLLLGLILPVIMPSRRRKDRWM</sequence>
<evidence type="ECO:0000256" key="1">
    <source>
        <dbReference type="ARBA" id="ARBA00004167"/>
    </source>
</evidence>
<feature type="domain" description="SH3b" evidence="8">
    <location>
        <begin position="54"/>
        <end position="120"/>
    </location>
</feature>
<dbReference type="Gene3D" id="2.30.30.40">
    <property type="entry name" value="SH3 Domains"/>
    <property type="match status" value="1"/>
</dbReference>
<gene>
    <name evidence="9" type="ORF">EOE67_18080</name>
</gene>
<dbReference type="OrthoDB" id="9790951at2"/>
<dbReference type="InterPro" id="IPR016476">
    <property type="entry name" value="SH3_dom_pro"/>
</dbReference>
<evidence type="ECO:0000256" key="2">
    <source>
        <dbReference type="ARBA" id="ARBA00022692"/>
    </source>
</evidence>
<dbReference type="NCBIfam" id="TIGR04211">
    <property type="entry name" value="SH3_and_anchor"/>
    <property type="match status" value="1"/>
</dbReference>
<evidence type="ECO:0000256" key="5">
    <source>
        <dbReference type="ARBA" id="ARBA00023136"/>
    </source>
</evidence>
<accession>A0A437QF43</accession>
<dbReference type="PROSITE" id="PS51781">
    <property type="entry name" value="SH3B"/>
    <property type="match status" value="1"/>
</dbReference>
<evidence type="ECO:0000256" key="4">
    <source>
        <dbReference type="ARBA" id="ARBA00022989"/>
    </source>
</evidence>
<dbReference type="GO" id="GO:0016020">
    <property type="term" value="C:membrane"/>
    <property type="evidence" value="ECO:0007669"/>
    <property type="project" value="UniProtKB-SubCell"/>
</dbReference>
<keyword evidence="5 6" id="KW-0472">Membrane</keyword>
<evidence type="ECO:0000313" key="9">
    <source>
        <dbReference type="EMBL" id="RVU33146.1"/>
    </source>
</evidence>
<evidence type="ECO:0000256" key="6">
    <source>
        <dbReference type="SAM" id="Phobius"/>
    </source>
</evidence>
<keyword evidence="10" id="KW-1185">Reference proteome</keyword>
<feature type="transmembrane region" description="Helical" evidence="6">
    <location>
        <begin position="194"/>
        <end position="215"/>
    </location>
</feature>
<dbReference type="InterPro" id="IPR003646">
    <property type="entry name" value="SH3-like_bac-type"/>
</dbReference>
<proteinExistence type="predicted"/>
<dbReference type="RefSeq" id="WP_127700733.1">
    <property type="nucleotide sequence ID" value="NZ_SACS01000026.1"/>
</dbReference>
<dbReference type="EMBL" id="SACS01000026">
    <property type="protein sequence ID" value="RVU33146.1"/>
    <property type="molecule type" value="Genomic_DNA"/>
</dbReference>
<comment type="caution">
    <text evidence="9">The sequence shown here is derived from an EMBL/GenBank/DDBJ whole genome shotgun (WGS) entry which is preliminary data.</text>
</comment>
<evidence type="ECO:0000256" key="3">
    <source>
        <dbReference type="ARBA" id="ARBA00022729"/>
    </source>
</evidence>
<name>A0A437QF43_9GAMM</name>
<evidence type="ECO:0000313" key="10">
    <source>
        <dbReference type="Proteomes" id="UP000283077"/>
    </source>
</evidence>
<dbReference type="SMART" id="SM00287">
    <property type="entry name" value="SH3b"/>
    <property type="match status" value="1"/>
</dbReference>
<feature type="signal peptide" evidence="7">
    <location>
        <begin position="1"/>
        <end position="30"/>
    </location>
</feature>
<comment type="subcellular location">
    <subcellularLocation>
        <location evidence="1">Membrane</location>
        <topology evidence="1">Single-pass membrane protein</topology>
    </subcellularLocation>
</comment>
<keyword evidence="3 7" id="KW-0732">Signal</keyword>
<dbReference type="Proteomes" id="UP000283077">
    <property type="component" value="Unassembled WGS sequence"/>
</dbReference>
<keyword evidence="4 6" id="KW-1133">Transmembrane helix</keyword>
<organism evidence="9 10">
    <name type="scientific">Rheinheimera riviphila</name>
    <dbReference type="NCBI Taxonomy" id="1834037"/>
    <lineage>
        <taxon>Bacteria</taxon>
        <taxon>Pseudomonadati</taxon>
        <taxon>Pseudomonadota</taxon>
        <taxon>Gammaproteobacteria</taxon>
        <taxon>Chromatiales</taxon>
        <taxon>Chromatiaceae</taxon>
        <taxon>Rheinheimera</taxon>
    </lineage>
</organism>
<evidence type="ECO:0000259" key="8">
    <source>
        <dbReference type="PROSITE" id="PS51781"/>
    </source>
</evidence>
<protein>
    <submittedName>
        <fullName evidence="9">TIGR04211 family SH3 domain-containing protein</fullName>
    </submittedName>
</protein>
<evidence type="ECO:0000256" key="7">
    <source>
        <dbReference type="SAM" id="SignalP"/>
    </source>
</evidence>
<feature type="chain" id="PRO_5019123949" evidence="7">
    <location>
        <begin position="31"/>
        <end position="225"/>
    </location>
</feature>
<dbReference type="Pfam" id="PF08239">
    <property type="entry name" value="SH3_3"/>
    <property type="match status" value="1"/>
</dbReference>
<dbReference type="AlphaFoldDB" id="A0A437QF43"/>
<reference evidence="9 10" key="1">
    <citation type="submission" date="2019-01" db="EMBL/GenBank/DDBJ databases">
        <authorList>
            <person name="Chen W.-M."/>
        </authorList>
    </citation>
    <scope>NUCLEOTIDE SEQUENCE [LARGE SCALE GENOMIC DNA]</scope>
    <source>
        <strain evidence="9 10">KYPC3</strain>
    </source>
</reference>